<feature type="compositionally biased region" description="Polar residues" evidence="1">
    <location>
        <begin position="327"/>
        <end position="337"/>
    </location>
</feature>
<feature type="compositionally biased region" description="Polar residues" evidence="1">
    <location>
        <begin position="259"/>
        <end position="268"/>
    </location>
</feature>
<reference evidence="2 3" key="1">
    <citation type="submission" date="2021-04" db="EMBL/GenBank/DDBJ databases">
        <authorList>
            <person name="Bliznina A."/>
        </authorList>
    </citation>
    <scope>NUCLEOTIDE SEQUENCE [LARGE SCALE GENOMIC DNA]</scope>
</reference>
<feature type="compositionally biased region" description="Acidic residues" evidence="1">
    <location>
        <begin position="341"/>
        <end position="351"/>
    </location>
</feature>
<feature type="compositionally biased region" description="Low complexity" evidence="1">
    <location>
        <begin position="450"/>
        <end position="459"/>
    </location>
</feature>
<feature type="region of interest" description="Disordered" evidence="1">
    <location>
        <begin position="133"/>
        <end position="300"/>
    </location>
</feature>
<feature type="compositionally biased region" description="Polar residues" evidence="1">
    <location>
        <begin position="278"/>
        <end position="299"/>
    </location>
</feature>
<gene>
    <name evidence="2" type="ORF">OKIOD_LOCUS10757</name>
</gene>
<dbReference type="Proteomes" id="UP001158576">
    <property type="component" value="Chromosome 1"/>
</dbReference>
<feature type="compositionally biased region" description="Acidic residues" evidence="1">
    <location>
        <begin position="217"/>
        <end position="229"/>
    </location>
</feature>
<feature type="compositionally biased region" description="Polar residues" evidence="1">
    <location>
        <begin position="413"/>
        <end position="427"/>
    </location>
</feature>
<feature type="compositionally biased region" description="Polar residues" evidence="1">
    <location>
        <begin position="187"/>
        <end position="202"/>
    </location>
</feature>
<accession>A0ABN7SYT7</accession>
<evidence type="ECO:0000313" key="3">
    <source>
        <dbReference type="Proteomes" id="UP001158576"/>
    </source>
</evidence>
<feature type="compositionally biased region" description="Acidic residues" evidence="1">
    <location>
        <begin position="467"/>
        <end position="479"/>
    </location>
</feature>
<dbReference type="EMBL" id="OU015566">
    <property type="protein sequence ID" value="CAG5105286.1"/>
    <property type="molecule type" value="Genomic_DNA"/>
</dbReference>
<protein>
    <submittedName>
        <fullName evidence="2">Oidioi.mRNA.OKI2018_I69.chr1.g1992.t1.cds</fullName>
    </submittedName>
</protein>
<feature type="region of interest" description="Disordered" evidence="1">
    <location>
        <begin position="369"/>
        <end position="479"/>
    </location>
</feature>
<proteinExistence type="predicted"/>
<feature type="region of interest" description="Disordered" evidence="1">
    <location>
        <begin position="16"/>
        <end position="49"/>
    </location>
</feature>
<sequence length="496" mass="55129">MSEGYDVDDIFECVSPVIEKRPRKSRRPRPQSQPKKTPPKPKVQSASYIPANWTPTTEAMYQKALGYVNSSPVVRQRNARKEAAAHGYATMNRVLMEQAKRRNLDMVTQYIKTEKNGQQEFVETKVPCIGLFKESDSSDLDTPGPSGTSTQAPKPSDRRSTDSENSSTMSSIVYPTHAQVSKLGYNDTKSSIGSPNRGNSTELMPKPTLGLPKFDNDEAEYISSDEERDEAPPPDSIFHQTSLHRQRRSSRNGERTIYTPPSTLSVTPDPSADEISGSFIQTTPLTSQRSPALDTSQTWDDMDGFEDLVNESNDSKEMDNSAISAVSHQTDITQSELTHNDDDDEWEDDGLDDFISTFCQQQEATQITVVRNPTYSSPKLKQTAEKRKRSDTEIDSRKRTKSESTAKNDKPSTSKISPYHQETSNSRPKPPIAKPAAKKATIVKLEPQNAATKAPKIAPIVPPPADTGEDGFDDDDDFDFDALVEENDKAEKAKKK</sequence>
<organism evidence="2 3">
    <name type="scientific">Oikopleura dioica</name>
    <name type="common">Tunicate</name>
    <dbReference type="NCBI Taxonomy" id="34765"/>
    <lineage>
        <taxon>Eukaryota</taxon>
        <taxon>Metazoa</taxon>
        <taxon>Chordata</taxon>
        <taxon>Tunicata</taxon>
        <taxon>Appendicularia</taxon>
        <taxon>Copelata</taxon>
        <taxon>Oikopleuridae</taxon>
        <taxon>Oikopleura</taxon>
    </lineage>
</organism>
<keyword evidence="3" id="KW-1185">Reference proteome</keyword>
<evidence type="ECO:0000313" key="2">
    <source>
        <dbReference type="EMBL" id="CAG5105286.1"/>
    </source>
</evidence>
<feature type="region of interest" description="Disordered" evidence="1">
    <location>
        <begin position="327"/>
        <end position="351"/>
    </location>
</feature>
<evidence type="ECO:0000256" key="1">
    <source>
        <dbReference type="SAM" id="MobiDB-lite"/>
    </source>
</evidence>
<name>A0ABN7SYT7_OIKDI</name>
<feature type="compositionally biased region" description="Polar residues" evidence="1">
    <location>
        <begin position="369"/>
        <end position="380"/>
    </location>
</feature>
<feature type="compositionally biased region" description="Basic and acidic residues" evidence="1">
    <location>
        <begin position="382"/>
        <end position="412"/>
    </location>
</feature>